<keyword evidence="1" id="KW-1133">Transmembrane helix</keyword>
<gene>
    <name evidence="2" type="ORF">ACFPUY_44575</name>
</gene>
<dbReference type="EMBL" id="JBHSNW010000066">
    <property type="protein sequence ID" value="MFC5822198.1"/>
    <property type="molecule type" value="Genomic_DNA"/>
</dbReference>
<keyword evidence="1" id="KW-0472">Membrane</keyword>
<organism evidence="2 3">
    <name type="scientific">Nonomuraea harbinensis</name>
    <dbReference type="NCBI Taxonomy" id="1286938"/>
    <lineage>
        <taxon>Bacteria</taxon>
        <taxon>Bacillati</taxon>
        <taxon>Actinomycetota</taxon>
        <taxon>Actinomycetes</taxon>
        <taxon>Streptosporangiales</taxon>
        <taxon>Streptosporangiaceae</taxon>
        <taxon>Nonomuraea</taxon>
    </lineage>
</organism>
<feature type="transmembrane region" description="Helical" evidence="1">
    <location>
        <begin position="465"/>
        <end position="485"/>
    </location>
</feature>
<protein>
    <recommendedName>
        <fullName evidence="4">Oxidoreductase</fullName>
    </recommendedName>
</protein>
<evidence type="ECO:0000313" key="3">
    <source>
        <dbReference type="Proteomes" id="UP001596096"/>
    </source>
</evidence>
<proteinExistence type="predicted"/>
<evidence type="ECO:0000256" key="1">
    <source>
        <dbReference type="SAM" id="Phobius"/>
    </source>
</evidence>
<dbReference type="RefSeq" id="WP_219552657.1">
    <property type="nucleotide sequence ID" value="NZ_JAHKRN010000115.1"/>
</dbReference>
<feature type="transmembrane region" description="Helical" evidence="1">
    <location>
        <begin position="391"/>
        <end position="410"/>
    </location>
</feature>
<reference evidence="3" key="1">
    <citation type="journal article" date="2019" name="Int. J. Syst. Evol. Microbiol.">
        <title>The Global Catalogue of Microorganisms (GCM) 10K type strain sequencing project: providing services to taxonomists for standard genome sequencing and annotation.</title>
        <authorList>
            <consortium name="The Broad Institute Genomics Platform"/>
            <consortium name="The Broad Institute Genome Sequencing Center for Infectious Disease"/>
            <person name="Wu L."/>
            <person name="Ma J."/>
        </authorList>
    </citation>
    <scope>NUCLEOTIDE SEQUENCE [LARGE SCALE GENOMIC DNA]</scope>
    <source>
        <strain evidence="3">CGMCC 4.7106</strain>
    </source>
</reference>
<keyword evidence="3" id="KW-1185">Reference proteome</keyword>
<accession>A0ABW1CC63</accession>
<evidence type="ECO:0000313" key="2">
    <source>
        <dbReference type="EMBL" id="MFC5822198.1"/>
    </source>
</evidence>
<name>A0ABW1CC63_9ACTN</name>
<comment type="caution">
    <text evidence="2">The sequence shown here is derived from an EMBL/GenBank/DDBJ whole genome shotgun (WGS) entry which is preliminary data.</text>
</comment>
<dbReference type="Proteomes" id="UP001596096">
    <property type="component" value="Unassembled WGS sequence"/>
</dbReference>
<sequence length="492" mass="52112">MSEIADQQAPEDWTAPEKKLWAAFLDGTNLDLGGPDPVRSPLSADSYGSERSIRASIIAHLLLDGPKQPPGKPPRLVLKGARIIGRLDVGCASLLSFHFTDCAFDEPPFLNDAIATFIGFSHCTLPGMEARRLKCSGPLWLGGSRVRGQIGMDNSEIAGDLILGGSEVSNPNGPAIDINGTRIAGNLVMDSISVSGHLLMHAARIDGDVLLSGAKLSDPNGFALRGSQMQVGASFSAFQGLDISGGVNLEGAQVEGKLLLIHATISHPLKNALILDHARIGLGLDCGNSRIQGSIRLHHSVIGCQVSLKGVKVSDAPKMAIRADHMKVEGSVFLGGLETQNTVDLHGAQIECNLSLRRGSLRSSAEGAALNADRAWVGGTMQDAVVGYGYAPIRAFSIFMLLFVGAAFWFSVGAVDCNSSTAGLCPVKADEHPTWDPWLYSLDLLIPLIDLGHEQAWDPIGISKIVMIVLVVSGWVLTTTIIAAASRTLRRS</sequence>
<evidence type="ECO:0008006" key="4">
    <source>
        <dbReference type="Google" id="ProtNLM"/>
    </source>
</evidence>
<keyword evidence="1" id="KW-0812">Transmembrane</keyword>